<feature type="compositionally biased region" description="Polar residues" evidence="1">
    <location>
        <begin position="359"/>
        <end position="368"/>
    </location>
</feature>
<name>A0A022R7M7_ERYGU</name>
<evidence type="ECO:0000313" key="3">
    <source>
        <dbReference type="EMBL" id="EYU35979.1"/>
    </source>
</evidence>
<dbReference type="AlphaFoldDB" id="A0A022R7M7"/>
<reference evidence="3 4" key="1">
    <citation type="journal article" date="2013" name="Proc. Natl. Acad. Sci. U.S.A.">
        <title>Fine-scale variation in meiotic recombination in Mimulus inferred from population shotgun sequencing.</title>
        <authorList>
            <person name="Hellsten U."/>
            <person name="Wright K.M."/>
            <person name="Jenkins J."/>
            <person name="Shu S."/>
            <person name="Yuan Y."/>
            <person name="Wessler S.R."/>
            <person name="Schmutz J."/>
            <person name="Willis J.H."/>
            <person name="Rokhsar D.S."/>
        </authorList>
    </citation>
    <scope>NUCLEOTIDE SEQUENCE [LARGE SCALE GENOMIC DNA]</scope>
    <source>
        <strain evidence="4">cv. DUN x IM62</strain>
    </source>
</reference>
<feature type="region of interest" description="Disordered" evidence="1">
    <location>
        <begin position="475"/>
        <end position="511"/>
    </location>
</feature>
<dbReference type="PhylomeDB" id="A0A022R7M7"/>
<organism evidence="3 4">
    <name type="scientific">Erythranthe guttata</name>
    <name type="common">Yellow monkey flower</name>
    <name type="synonym">Mimulus guttatus</name>
    <dbReference type="NCBI Taxonomy" id="4155"/>
    <lineage>
        <taxon>Eukaryota</taxon>
        <taxon>Viridiplantae</taxon>
        <taxon>Streptophyta</taxon>
        <taxon>Embryophyta</taxon>
        <taxon>Tracheophyta</taxon>
        <taxon>Spermatophyta</taxon>
        <taxon>Magnoliopsida</taxon>
        <taxon>eudicotyledons</taxon>
        <taxon>Gunneridae</taxon>
        <taxon>Pentapetalae</taxon>
        <taxon>asterids</taxon>
        <taxon>lamiids</taxon>
        <taxon>Lamiales</taxon>
        <taxon>Phrymaceae</taxon>
        <taxon>Erythranthe</taxon>
    </lineage>
</organism>
<feature type="compositionally biased region" description="Low complexity" evidence="1">
    <location>
        <begin position="525"/>
        <end position="535"/>
    </location>
</feature>
<feature type="region of interest" description="Disordered" evidence="1">
    <location>
        <begin position="404"/>
        <end position="431"/>
    </location>
</feature>
<feature type="compositionally biased region" description="Polar residues" evidence="1">
    <location>
        <begin position="271"/>
        <end position="281"/>
    </location>
</feature>
<dbReference type="Gene3D" id="1.10.8.10">
    <property type="entry name" value="DNA helicase RuvA subunit, C-terminal domain"/>
    <property type="match status" value="1"/>
</dbReference>
<feature type="compositionally biased region" description="Basic and acidic residues" evidence="1">
    <location>
        <begin position="92"/>
        <end position="123"/>
    </location>
</feature>
<proteinExistence type="predicted"/>
<dbReference type="PANTHER" id="PTHR35294">
    <property type="entry name" value="UBIQUITIN-ASSOCIATED/TRANSLATION ELONGATION FACTOR EF1B PROTEIN"/>
    <property type="match status" value="1"/>
</dbReference>
<feature type="compositionally biased region" description="Low complexity" evidence="1">
    <location>
        <begin position="20"/>
        <end position="29"/>
    </location>
</feature>
<feature type="compositionally biased region" description="Polar residues" evidence="1">
    <location>
        <begin position="69"/>
        <end position="90"/>
    </location>
</feature>
<accession>A0A022R7M7</accession>
<dbReference type="KEGG" id="egt:105958994"/>
<dbReference type="EMBL" id="KI630592">
    <property type="protein sequence ID" value="EYU35979.1"/>
    <property type="molecule type" value="Genomic_DNA"/>
</dbReference>
<dbReference type="STRING" id="4155.A0A022R7M7"/>
<feature type="compositionally biased region" description="Basic residues" evidence="1">
    <location>
        <begin position="124"/>
        <end position="133"/>
    </location>
</feature>
<sequence length="662" mass="71676">MSPASRSKPKDKKSGKEPPKGSSKSSASGYNPLLGTFTTFETAPLPSVSPLHVNGRFRTIDDTADDHNGNNSSGTGNDYDSVSNNGSWSGESEDHKEKASPTLHRPESVPGSDNDKREKIRQKNERKHQRQKERRAQELHDRCSGYLMSRKLEALAQQLVSMGFTQERATMALILNEGRVEESVSWLFESVEDENKQTENHKLGGSGGGNLKIDISEELARITEMEVRYKSSKQEVERAVVSCEGDLDKAEETLKAQKEEPPAVLVDPPNVGNTSKIPIPANQNPIRIQAKLNPSTSIQQNRDERDFNYTKAPITVGSSIDPGAKSMQLLKKIPPKSDWTKPQPQISTPAEKRVAGAVSNRSLTSPSPAKTEAHYVSVGNELKNLQLGSVKEPVMMMQRPPQYAFVKQQQQSPSGSLSSSPPLPPGTTSMMGWYPNSSVEMVKPSNGFVPPVAVSRSFSSNGVNSNPLHSHQFQYQQLQQQHQYMSNSSSSSPTDSLGTTGGRRGGASPPITAAASLGLFSAYSNNSTSGSSGSSPRVDWTTGNSTSPQFDYTTVDWSLDLGRESSPLTSRSNKGWGGSSHPPMQNDARIYDSYAYGLSVKSGAMRPVLSSNGVAVAASAPPPVSGVATTEQTGTDSREWSSPFEEKDIFSLPRQFVSSPSL</sequence>
<evidence type="ECO:0000256" key="1">
    <source>
        <dbReference type="SAM" id="MobiDB-lite"/>
    </source>
</evidence>
<feature type="region of interest" description="Disordered" evidence="1">
    <location>
        <begin position="564"/>
        <end position="584"/>
    </location>
</feature>
<feature type="domain" description="UBA" evidence="2">
    <location>
        <begin position="150"/>
        <end position="190"/>
    </location>
</feature>
<dbReference type="Proteomes" id="UP000030748">
    <property type="component" value="Unassembled WGS sequence"/>
</dbReference>
<feature type="region of interest" description="Disordered" evidence="1">
    <location>
        <begin position="1"/>
        <end position="142"/>
    </location>
</feature>
<evidence type="ECO:0000259" key="2">
    <source>
        <dbReference type="PROSITE" id="PS50030"/>
    </source>
</evidence>
<dbReference type="PANTHER" id="PTHR35294:SF1">
    <property type="entry name" value="OS05G0409000 PROTEIN"/>
    <property type="match status" value="1"/>
</dbReference>
<keyword evidence="4" id="KW-1185">Reference proteome</keyword>
<dbReference type="OrthoDB" id="515654at2759"/>
<dbReference type="InterPro" id="IPR009060">
    <property type="entry name" value="UBA-like_sf"/>
</dbReference>
<feature type="region of interest" description="Disordered" evidence="1">
    <location>
        <begin position="525"/>
        <end position="546"/>
    </location>
</feature>
<dbReference type="SUPFAM" id="SSF46934">
    <property type="entry name" value="UBA-like"/>
    <property type="match status" value="1"/>
</dbReference>
<feature type="region of interest" description="Disordered" evidence="1">
    <location>
        <begin position="254"/>
        <end position="281"/>
    </location>
</feature>
<feature type="compositionally biased region" description="Basic and acidic residues" evidence="1">
    <location>
        <begin position="58"/>
        <end position="68"/>
    </location>
</feature>
<evidence type="ECO:0000313" key="4">
    <source>
        <dbReference type="Proteomes" id="UP000030748"/>
    </source>
</evidence>
<feature type="compositionally biased region" description="Low complexity" evidence="1">
    <location>
        <begin position="475"/>
        <end position="498"/>
    </location>
</feature>
<dbReference type="Pfam" id="PF22562">
    <property type="entry name" value="UBA_7"/>
    <property type="match status" value="1"/>
</dbReference>
<dbReference type="SMART" id="SM00165">
    <property type="entry name" value="UBA"/>
    <property type="match status" value="1"/>
</dbReference>
<dbReference type="PROSITE" id="PS50030">
    <property type="entry name" value="UBA"/>
    <property type="match status" value="1"/>
</dbReference>
<gene>
    <name evidence="3" type="ORF">MIMGU_mgv1a025681mg</name>
</gene>
<protein>
    <recommendedName>
        <fullName evidence="2">UBA domain-containing protein</fullName>
    </recommendedName>
</protein>
<dbReference type="eggNOG" id="ENOG502QQDY">
    <property type="taxonomic scope" value="Eukaryota"/>
</dbReference>
<feature type="region of interest" description="Disordered" evidence="1">
    <location>
        <begin position="616"/>
        <end position="644"/>
    </location>
</feature>
<feature type="compositionally biased region" description="Low complexity" evidence="1">
    <location>
        <begin position="408"/>
        <end position="420"/>
    </location>
</feature>
<dbReference type="InterPro" id="IPR015940">
    <property type="entry name" value="UBA"/>
</dbReference>
<feature type="region of interest" description="Disordered" evidence="1">
    <location>
        <begin position="334"/>
        <end position="370"/>
    </location>
</feature>
<dbReference type="OMA" id="RFNCSKQ"/>